<dbReference type="Proteomes" id="UP000195755">
    <property type="component" value="Chromosome"/>
</dbReference>
<evidence type="ECO:0000313" key="3">
    <source>
        <dbReference type="Proteomes" id="UP000195755"/>
    </source>
</evidence>
<name>A0A1Z2KXB5_9ACTN</name>
<evidence type="ECO:0000313" key="2">
    <source>
        <dbReference type="EMBL" id="ARZ66684.1"/>
    </source>
</evidence>
<protein>
    <submittedName>
        <fullName evidence="2">Uncharacterized protein</fullName>
    </submittedName>
</protein>
<organism evidence="2 3">
    <name type="scientific">Streptomyces albireticuli</name>
    <dbReference type="NCBI Taxonomy" id="1940"/>
    <lineage>
        <taxon>Bacteria</taxon>
        <taxon>Bacillati</taxon>
        <taxon>Actinomycetota</taxon>
        <taxon>Actinomycetes</taxon>
        <taxon>Kitasatosporales</taxon>
        <taxon>Streptomycetaceae</taxon>
        <taxon>Streptomyces</taxon>
    </lineage>
</organism>
<reference evidence="2 3" key="1">
    <citation type="submission" date="2017-06" db="EMBL/GenBank/DDBJ databases">
        <title>Streptomyces albireticuli Genome sequencing and assembly.</title>
        <authorList>
            <person name="Wang Y."/>
            <person name="Du B."/>
            <person name="Ding Y."/>
            <person name="Liu H."/>
            <person name="Hou Q."/>
            <person name="Liu K."/>
            <person name="Yao L."/>
            <person name="Wang C."/>
        </authorList>
    </citation>
    <scope>NUCLEOTIDE SEQUENCE [LARGE SCALE GENOMIC DNA]</scope>
    <source>
        <strain evidence="2 3">MDJK11</strain>
    </source>
</reference>
<accession>A0A1Z2KXB5</accession>
<feature type="compositionally biased region" description="Acidic residues" evidence="1">
    <location>
        <begin position="49"/>
        <end position="61"/>
    </location>
</feature>
<gene>
    <name evidence="2" type="ORF">SMD11_1019</name>
</gene>
<evidence type="ECO:0000256" key="1">
    <source>
        <dbReference type="SAM" id="MobiDB-lite"/>
    </source>
</evidence>
<dbReference type="EMBL" id="CP021744">
    <property type="protein sequence ID" value="ARZ66684.1"/>
    <property type="molecule type" value="Genomic_DNA"/>
</dbReference>
<sequence>MGIFLRALGGSGLLFQLHSYTALDPDDGWEQEELKAAADLLRTEPKAECDDEEDGADEQEARDEAEWLRDRVFAHWRGAATSLHQARSIAMMFPWLEDWVKPKLAVKEQYLEGLRAQAALFVDPAGLLLAAAVADMSEPELPLDDGVFSVLGKSADIAKHVKALWGEWQRRASDGWGRPGDRSYVAYSLVHHIRSNRKGYHQAVTGAESLVASWEDAARTAVSSAAPVPTRCVIARLPEVGNDTSQSRETGFLENLDRWTTGVLVTYLADADWSRRTFTLQVPDLIADRLLARSYPIECELHDGGDDPIAEGEASDRASYVQPGVFDDTPVFGRLPVTADHFRVLGTVSPNADQLYIVFSTSNGAEVLPLAAIEKRMASGWHGVVIAGASDLPSSVIEPWAGEIGRRPEERESIWPEQVHDVHDPRFGDWLGLADGARTTAWLTFRDQDIERNLRCLAMARGVHDLRTLDSGSRRRGVPHDVWQGLLTSRRLDVEPFEPPTSDRWRGGSGIPLGVLAGVQIYTTNADPRLEGKGHSPLCRHSRERGVVEDDDLLTAGDLLARDDFDWCSKCGGYAARRLTDTQLSYYRAAHRLHDIAQRLDRKRAGYGRADLETIISQLSELADWRPIGEDHWYSWGARQWRQIVRRLRAQAEAGRHDTP</sequence>
<dbReference type="AlphaFoldDB" id="A0A1Z2KXB5"/>
<proteinExistence type="predicted"/>
<dbReference type="KEGG" id="salj:SMD11_1019"/>
<feature type="region of interest" description="Disordered" evidence="1">
    <location>
        <begin position="43"/>
        <end position="62"/>
    </location>
</feature>